<proteinExistence type="predicted"/>
<evidence type="ECO:0000313" key="1">
    <source>
        <dbReference type="EMBL" id="MFC3687691.1"/>
    </source>
</evidence>
<dbReference type="RefSeq" id="WP_340291873.1">
    <property type="nucleotide sequence ID" value="NZ_JBBEOI010000052.1"/>
</dbReference>
<dbReference type="Gene3D" id="3.40.50.620">
    <property type="entry name" value="HUPs"/>
    <property type="match status" value="1"/>
</dbReference>
<sequence>MELVPHRRQFVISRSRVDLGEDWTCLELPDGFVLSHQQDLRVTRRPDGGLVLGTALPGASTADVTGLAGRFATVSWPWVGTDASALLSVYHASGPDGPLVSSSPALLGRLLPAPGAPGPDRRMWWGGMNWFPGPGSPLPQVRKLLPGQRLRLPDLTVEDSRGPMASLGPDEQARSVLADELTATVRAASEGAATTCVALTAGLDSRTVLAAVLAAGMRVETVTQVVRNPADVRVAADISRYLGVRHHVVEPSPHQEDRVRAWREHTLHAYDDADNRLLLPRDQYRFFHRGTVLLRGNAFEFGRRFLAPRFRGLDPDDLTGTALWRRFEGSAPPHAPSVAALDEWVATRRHRRDGLDLVDGFYDDHRLGGWLASLEHGLELLPGVSVVPANSARAKAALLAPTHEERTAGTVQRDVVHDLAPELERFPVNPPPTGVRRHVRTVRVRAGRATRALRQLAGGRGPGTAPR</sequence>
<dbReference type="InterPro" id="IPR014729">
    <property type="entry name" value="Rossmann-like_a/b/a_fold"/>
</dbReference>
<dbReference type="EMBL" id="JBHRWW010000002">
    <property type="protein sequence ID" value="MFC3687691.1"/>
    <property type="molecule type" value="Genomic_DNA"/>
</dbReference>
<keyword evidence="2" id="KW-1185">Reference proteome</keyword>
<reference evidence="2" key="1">
    <citation type="journal article" date="2019" name="Int. J. Syst. Evol. Microbiol.">
        <title>The Global Catalogue of Microorganisms (GCM) 10K type strain sequencing project: providing services to taxonomists for standard genome sequencing and annotation.</title>
        <authorList>
            <consortium name="The Broad Institute Genomics Platform"/>
            <consortium name="The Broad Institute Genome Sequencing Center for Infectious Disease"/>
            <person name="Wu L."/>
            <person name="Ma J."/>
        </authorList>
    </citation>
    <scope>NUCLEOTIDE SEQUENCE [LARGE SCALE GENOMIC DNA]</scope>
    <source>
        <strain evidence="2">NCAIM B.02333</strain>
    </source>
</reference>
<name>A0ABV7WGN2_9MICO</name>
<protein>
    <recommendedName>
        <fullName evidence="3">Asparagine synthase</fullName>
    </recommendedName>
</protein>
<evidence type="ECO:0008006" key="3">
    <source>
        <dbReference type="Google" id="ProtNLM"/>
    </source>
</evidence>
<gene>
    <name evidence="1" type="ORF">ACFOLH_04980</name>
</gene>
<accession>A0ABV7WGN2</accession>
<evidence type="ECO:0000313" key="2">
    <source>
        <dbReference type="Proteomes" id="UP001595685"/>
    </source>
</evidence>
<organism evidence="1 2">
    <name type="scientific">Aquipuribacter hungaricus</name>
    <dbReference type="NCBI Taxonomy" id="545624"/>
    <lineage>
        <taxon>Bacteria</taxon>
        <taxon>Bacillati</taxon>
        <taxon>Actinomycetota</taxon>
        <taxon>Actinomycetes</taxon>
        <taxon>Micrococcales</taxon>
        <taxon>Intrasporangiaceae</taxon>
        <taxon>Aquipuribacter</taxon>
    </lineage>
</organism>
<dbReference type="Proteomes" id="UP001595685">
    <property type="component" value="Unassembled WGS sequence"/>
</dbReference>
<comment type="caution">
    <text evidence="1">The sequence shown here is derived from an EMBL/GenBank/DDBJ whole genome shotgun (WGS) entry which is preliminary data.</text>
</comment>
<dbReference type="SUPFAM" id="SSF52402">
    <property type="entry name" value="Adenine nucleotide alpha hydrolases-like"/>
    <property type="match status" value="1"/>
</dbReference>